<dbReference type="InterPro" id="IPR023408">
    <property type="entry name" value="MscS_beta-dom_sf"/>
</dbReference>
<dbReference type="AlphaFoldDB" id="A0A6I4IU43"/>
<dbReference type="Pfam" id="PF00924">
    <property type="entry name" value="MS_channel_2nd"/>
    <property type="match status" value="1"/>
</dbReference>
<dbReference type="GO" id="GO:0008381">
    <property type="term" value="F:mechanosensitive monoatomic ion channel activity"/>
    <property type="evidence" value="ECO:0007669"/>
    <property type="project" value="UniProtKB-ARBA"/>
</dbReference>
<keyword evidence="12" id="KW-1185">Reference proteome</keyword>
<keyword evidence="4 7" id="KW-0812">Transmembrane</keyword>
<comment type="subcellular location">
    <subcellularLocation>
        <location evidence="1">Cell membrane</location>
        <topology evidence="1">Multi-pass membrane protein</topology>
    </subcellularLocation>
</comment>
<feature type="transmembrane region" description="Helical" evidence="7">
    <location>
        <begin position="94"/>
        <end position="113"/>
    </location>
</feature>
<evidence type="ECO:0000256" key="2">
    <source>
        <dbReference type="ARBA" id="ARBA00008017"/>
    </source>
</evidence>
<evidence type="ECO:0000256" key="5">
    <source>
        <dbReference type="ARBA" id="ARBA00022989"/>
    </source>
</evidence>
<feature type="domain" description="Mechanosensitive ion channel transmembrane helices 2/3" evidence="10">
    <location>
        <begin position="74"/>
        <end position="114"/>
    </location>
</feature>
<dbReference type="SUPFAM" id="SSF50182">
    <property type="entry name" value="Sm-like ribonucleoproteins"/>
    <property type="match status" value="1"/>
</dbReference>
<feature type="transmembrane region" description="Helical" evidence="7">
    <location>
        <begin position="68"/>
        <end position="88"/>
    </location>
</feature>
<dbReference type="RefSeq" id="WP_140998837.1">
    <property type="nucleotide sequence ID" value="NZ_VDCZ01000012.1"/>
</dbReference>
<dbReference type="Gene3D" id="1.10.287.1260">
    <property type="match status" value="1"/>
</dbReference>
<keyword evidence="5 7" id="KW-1133">Transmembrane helix</keyword>
<dbReference type="Proteomes" id="UP000431264">
    <property type="component" value="Unassembled WGS sequence"/>
</dbReference>
<dbReference type="InterPro" id="IPR010920">
    <property type="entry name" value="LSM_dom_sf"/>
</dbReference>
<dbReference type="InterPro" id="IPR011014">
    <property type="entry name" value="MscS_channel_TM-2"/>
</dbReference>
<keyword evidence="6 7" id="KW-0472">Membrane</keyword>
<dbReference type="PANTHER" id="PTHR30347:SF1">
    <property type="entry name" value="MECHANOSENSITIVE CHANNEL MSCK"/>
    <property type="match status" value="1"/>
</dbReference>
<dbReference type="InterPro" id="IPR011066">
    <property type="entry name" value="MscS_channel_C_sf"/>
</dbReference>
<evidence type="ECO:0000256" key="7">
    <source>
        <dbReference type="SAM" id="Phobius"/>
    </source>
</evidence>
<evidence type="ECO:0000259" key="10">
    <source>
        <dbReference type="Pfam" id="PF21088"/>
    </source>
</evidence>
<evidence type="ECO:0000256" key="1">
    <source>
        <dbReference type="ARBA" id="ARBA00004651"/>
    </source>
</evidence>
<dbReference type="SUPFAM" id="SSF82861">
    <property type="entry name" value="Mechanosensitive channel protein MscS (YggB), transmembrane region"/>
    <property type="match status" value="1"/>
</dbReference>
<proteinExistence type="inferred from homology"/>
<evidence type="ECO:0000256" key="6">
    <source>
        <dbReference type="ARBA" id="ARBA00023136"/>
    </source>
</evidence>
<evidence type="ECO:0000259" key="9">
    <source>
        <dbReference type="Pfam" id="PF21082"/>
    </source>
</evidence>
<dbReference type="Pfam" id="PF21088">
    <property type="entry name" value="MS_channel_1st"/>
    <property type="match status" value="1"/>
</dbReference>
<dbReference type="InterPro" id="IPR049278">
    <property type="entry name" value="MS_channel_C"/>
</dbReference>
<evidence type="ECO:0000313" key="12">
    <source>
        <dbReference type="Proteomes" id="UP000431264"/>
    </source>
</evidence>
<comment type="caution">
    <text evidence="11">The sequence shown here is derived from an EMBL/GenBank/DDBJ whole genome shotgun (WGS) entry which is preliminary data.</text>
</comment>
<sequence length="284" mass="32438">MESVLDETNVFETFRKIINFKLIDTDTIDITVGTFALLLIVLILTSFLLKLIRMVVTRKLPLEDKNRFISFFQFIRYIVFIFAVIFALDVSGVNMSVLLTASAALLVGLGFALQQLFQDIISGVLIILDQSLHVGDIVEVDGKVGKVLEIKLRTTRVVTRNDRVMVIPNHKFMMDTLFNWTQNSFTNREQVDVGVAYGSDVELVRRLMLQCAQSAENVLNEPEPLVLFEDFADSSLNFSLYFYVSDGMQSPKIKSDLRFRIDAIFRQNNISIPFPQRDVHIIKQ</sequence>
<dbReference type="InterPro" id="IPR049142">
    <property type="entry name" value="MS_channel_1st"/>
</dbReference>
<protein>
    <submittedName>
        <fullName evidence="11">Mechanosensitive ion channel</fullName>
    </submittedName>
</protein>
<dbReference type="InterPro" id="IPR052702">
    <property type="entry name" value="MscS-like_channel"/>
</dbReference>
<comment type="similarity">
    <text evidence="2">Belongs to the MscS (TC 1.A.23) family.</text>
</comment>
<reference evidence="12" key="1">
    <citation type="submission" date="2019-05" db="EMBL/GenBank/DDBJ databases">
        <title>Flavobacterium profundi sp. nov., isolated from a deep-sea seamount.</title>
        <authorList>
            <person name="Zhang D.-C."/>
        </authorList>
    </citation>
    <scope>NUCLEOTIDE SEQUENCE [LARGE SCALE GENOMIC DNA]</scope>
    <source>
        <strain evidence="12">TP390</strain>
    </source>
</reference>
<name>A0A6I4IU43_9FLAO</name>
<evidence type="ECO:0000259" key="8">
    <source>
        <dbReference type="Pfam" id="PF00924"/>
    </source>
</evidence>
<dbReference type="GO" id="GO:0005886">
    <property type="term" value="C:plasma membrane"/>
    <property type="evidence" value="ECO:0007669"/>
    <property type="project" value="UniProtKB-SubCell"/>
</dbReference>
<accession>A0A6I4IU43</accession>
<evidence type="ECO:0000256" key="4">
    <source>
        <dbReference type="ARBA" id="ARBA00022692"/>
    </source>
</evidence>
<organism evidence="11 12">
    <name type="scientific">Flavobacterium profundi</name>
    <dbReference type="NCBI Taxonomy" id="1774945"/>
    <lineage>
        <taxon>Bacteria</taxon>
        <taxon>Pseudomonadati</taxon>
        <taxon>Bacteroidota</taxon>
        <taxon>Flavobacteriia</taxon>
        <taxon>Flavobacteriales</taxon>
        <taxon>Flavobacteriaceae</taxon>
        <taxon>Flavobacterium</taxon>
    </lineage>
</organism>
<dbReference type="InterPro" id="IPR006685">
    <property type="entry name" value="MscS_channel_2nd"/>
</dbReference>
<dbReference type="Gene3D" id="3.30.70.100">
    <property type="match status" value="1"/>
</dbReference>
<dbReference type="SUPFAM" id="SSF82689">
    <property type="entry name" value="Mechanosensitive channel protein MscS (YggB), C-terminal domain"/>
    <property type="match status" value="1"/>
</dbReference>
<feature type="domain" description="Mechanosensitive ion channel MscS C-terminal" evidence="9">
    <location>
        <begin position="191"/>
        <end position="272"/>
    </location>
</feature>
<dbReference type="Gene3D" id="2.30.30.60">
    <property type="match status" value="1"/>
</dbReference>
<feature type="transmembrane region" description="Helical" evidence="7">
    <location>
        <begin position="35"/>
        <end position="56"/>
    </location>
</feature>
<evidence type="ECO:0000256" key="3">
    <source>
        <dbReference type="ARBA" id="ARBA00022475"/>
    </source>
</evidence>
<feature type="domain" description="Mechanosensitive ion channel MscS" evidence="8">
    <location>
        <begin position="116"/>
        <end position="181"/>
    </location>
</feature>
<evidence type="ECO:0000313" key="11">
    <source>
        <dbReference type="EMBL" id="MVO10411.1"/>
    </source>
</evidence>
<dbReference type="EMBL" id="WQLW01000012">
    <property type="protein sequence ID" value="MVO10411.1"/>
    <property type="molecule type" value="Genomic_DNA"/>
</dbReference>
<dbReference type="PANTHER" id="PTHR30347">
    <property type="entry name" value="POTASSIUM CHANNEL RELATED"/>
    <property type="match status" value="1"/>
</dbReference>
<gene>
    <name evidence="11" type="ORF">GOQ30_14650</name>
</gene>
<keyword evidence="3" id="KW-1003">Cell membrane</keyword>
<dbReference type="OrthoDB" id="9809206at2"/>
<dbReference type="Pfam" id="PF21082">
    <property type="entry name" value="MS_channel_3rd"/>
    <property type="match status" value="1"/>
</dbReference>